<dbReference type="InterPro" id="IPR050508">
    <property type="entry name" value="Methyltransf_Superfamily"/>
</dbReference>
<comment type="caution">
    <text evidence="5">The sequence shown here is derived from an EMBL/GenBank/DDBJ whole genome shotgun (WGS) entry which is preliminary data.</text>
</comment>
<dbReference type="InterPro" id="IPR013216">
    <property type="entry name" value="Methyltransf_11"/>
</dbReference>
<reference evidence="5" key="1">
    <citation type="journal article" date="2021" name="PeerJ">
        <title>Extensive microbial diversity within the chicken gut microbiome revealed by metagenomics and culture.</title>
        <authorList>
            <person name="Gilroy R."/>
            <person name="Ravi A."/>
            <person name="Getino M."/>
            <person name="Pursley I."/>
            <person name="Horton D.L."/>
            <person name="Alikhan N.F."/>
            <person name="Baker D."/>
            <person name="Gharbi K."/>
            <person name="Hall N."/>
            <person name="Watson M."/>
            <person name="Adriaenssens E.M."/>
            <person name="Foster-Nyarko E."/>
            <person name="Jarju S."/>
            <person name="Secka A."/>
            <person name="Antonio M."/>
            <person name="Oren A."/>
            <person name="Chaudhuri R.R."/>
            <person name="La Ragione R."/>
            <person name="Hildebrand F."/>
            <person name="Pallen M.J."/>
        </authorList>
    </citation>
    <scope>NUCLEOTIDE SEQUENCE</scope>
    <source>
        <strain evidence="5">CHK188-16595</strain>
    </source>
</reference>
<feature type="domain" description="Methyltransferase type 11" evidence="3">
    <location>
        <begin position="83"/>
        <end position="162"/>
    </location>
</feature>
<dbReference type="PANTHER" id="PTHR42912:SF45">
    <property type="entry name" value="23S RRNA (GUANINE(745)-N(1))-METHYLTRANSFERASE"/>
    <property type="match status" value="1"/>
</dbReference>
<reference evidence="5" key="2">
    <citation type="submission" date="2021-04" db="EMBL/GenBank/DDBJ databases">
        <authorList>
            <person name="Gilroy R."/>
        </authorList>
    </citation>
    <scope>NUCLEOTIDE SEQUENCE</scope>
    <source>
        <strain evidence="5">CHK188-16595</strain>
    </source>
</reference>
<dbReference type="PIRSF" id="PIRSF018249">
    <property type="entry name" value="MyrA_prd"/>
    <property type="match status" value="1"/>
</dbReference>
<feature type="binding site" evidence="1">
    <location>
        <position position="26"/>
    </location>
    <ligand>
        <name>Zn(2+)</name>
        <dbReference type="ChEBI" id="CHEBI:29105"/>
    </ligand>
</feature>
<dbReference type="GO" id="GO:0046872">
    <property type="term" value="F:metal ion binding"/>
    <property type="evidence" value="ECO:0007669"/>
    <property type="project" value="UniProtKB-KW"/>
</dbReference>
<dbReference type="PANTHER" id="PTHR42912">
    <property type="entry name" value="METHYLTRANSFERASE"/>
    <property type="match status" value="1"/>
</dbReference>
<dbReference type="EMBL" id="DWXN01000010">
    <property type="protein sequence ID" value="HJB75116.1"/>
    <property type="molecule type" value="Genomic_DNA"/>
</dbReference>
<dbReference type="Pfam" id="PF21302">
    <property type="entry name" value="Zn_ribbon_RlmA"/>
    <property type="match status" value="1"/>
</dbReference>
<evidence type="ECO:0000313" key="5">
    <source>
        <dbReference type="EMBL" id="HJB75116.1"/>
    </source>
</evidence>
<keyword evidence="5" id="KW-0808">Transferase</keyword>
<organism evidence="5 6">
    <name type="scientific">Candidatus Eubacterium faecale</name>
    <dbReference type="NCBI Taxonomy" id="2838568"/>
    <lineage>
        <taxon>Bacteria</taxon>
        <taxon>Bacillati</taxon>
        <taxon>Bacillota</taxon>
        <taxon>Clostridia</taxon>
        <taxon>Eubacteriales</taxon>
        <taxon>Eubacteriaceae</taxon>
        <taxon>Eubacterium</taxon>
    </lineage>
</organism>
<proteinExistence type="predicted"/>
<dbReference type="GO" id="GO:0008168">
    <property type="term" value="F:methyltransferase activity"/>
    <property type="evidence" value="ECO:0007669"/>
    <property type="project" value="UniProtKB-KW"/>
</dbReference>
<evidence type="ECO:0000259" key="3">
    <source>
        <dbReference type="Pfam" id="PF08241"/>
    </source>
</evidence>
<dbReference type="InterPro" id="IPR016718">
    <property type="entry name" value="rRNA_m1G-MeTrfase_A_prd"/>
</dbReference>
<evidence type="ECO:0000256" key="1">
    <source>
        <dbReference type="PIRSR" id="PIRSR018249-1"/>
    </source>
</evidence>
<feature type="binding site" evidence="1">
    <location>
        <position position="22"/>
    </location>
    <ligand>
        <name>Zn(2+)</name>
        <dbReference type="ChEBI" id="CHEBI:29105"/>
    </ligand>
</feature>
<evidence type="ECO:0000313" key="6">
    <source>
        <dbReference type="Proteomes" id="UP000823877"/>
    </source>
</evidence>
<keyword evidence="2" id="KW-0949">S-adenosyl-L-methionine</keyword>
<keyword evidence="5" id="KW-0489">Methyltransferase</keyword>
<dbReference type="Gene3D" id="3.40.50.150">
    <property type="entry name" value="Vaccinia Virus protein VP39"/>
    <property type="match status" value="1"/>
</dbReference>
<dbReference type="InterPro" id="IPR029063">
    <property type="entry name" value="SAM-dependent_MTases_sf"/>
</dbReference>
<dbReference type="SUPFAM" id="SSF53335">
    <property type="entry name" value="S-adenosyl-L-methionine-dependent methyltransferases"/>
    <property type="match status" value="1"/>
</dbReference>
<dbReference type="CDD" id="cd02440">
    <property type="entry name" value="AdoMet_MTases"/>
    <property type="match status" value="1"/>
</dbReference>
<evidence type="ECO:0000259" key="4">
    <source>
        <dbReference type="Pfam" id="PF21302"/>
    </source>
</evidence>
<accession>A0A9D2MJA9</accession>
<feature type="binding site" evidence="2">
    <location>
        <position position="67"/>
    </location>
    <ligand>
        <name>S-adenosyl-L-methionine</name>
        <dbReference type="ChEBI" id="CHEBI:59789"/>
    </ligand>
</feature>
<feature type="binding site" evidence="2">
    <location>
        <position position="170"/>
    </location>
    <ligand>
        <name>S-adenosyl-L-methionine</name>
        <dbReference type="ChEBI" id="CHEBI:59789"/>
    </ligand>
</feature>
<dbReference type="AlphaFoldDB" id="A0A9D2MJA9"/>
<dbReference type="Proteomes" id="UP000823877">
    <property type="component" value="Unassembled WGS sequence"/>
</dbReference>
<protein>
    <submittedName>
        <fullName evidence="5">Methyltransferase domain-containing protein</fullName>
    </submittedName>
</protein>
<name>A0A9D2MJA9_9FIRM</name>
<dbReference type="GO" id="GO:0032259">
    <property type="term" value="P:methylation"/>
    <property type="evidence" value="ECO:0007669"/>
    <property type="project" value="UniProtKB-KW"/>
</dbReference>
<feature type="binding site" evidence="2">
    <location>
        <begin position="89"/>
        <end position="90"/>
    </location>
    <ligand>
        <name>S-adenosyl-L-methionine</name>
        <dbReference type="ChEBI" id="CHEBI:59789"/>
    </ligand>
</feature>
<dbReference type="InterPro" id="IPR048647">
    <property type="entry name" value="RlmA_N"/>
</dbReference>
<gene>
    <name evidence="5" type="ORF">IAA37_05495</name>
</gene>
<keyword evidence="1" id="KW-0479">Metal-binding</keyword>
<feature type="binding site" evidence="1">
    <location>
        <position position="9"/>
    </location>
    <ligand>
        <name>Zn(2+)</name>
        <dbReference type="ChEBI" id="CHEBI:29105"/>
    </ligand>
</feature>
<feature type="domain" description="23S rRNA (guanine(745)-N(1))-methyltransferase N-terminal" evidence="4">
    <location>
        <begin position="5"/>
        <end position="39"/>
    </location>
</feature>
<feature type="binding site" evidence="1">
    <location>
        <position position="6"/>
    </location>
    <ligand>
        <name>Zn(2+)</name>
        <dbReference type="ChEBI" id="CHEBI:29105"/>
    </ligand>
</feature>
<sequence>MGIMICPVCGGELKAGEKRLYCAKGHSFDLAKEGYVNLLTGSKSGDRTGDSKESARARHAFLEKGYFAFLKDEVSQRLRGTVLDICCGEGYYDDYGGELYGFDLSKEMVRLAAKRKNGGHYFVANLKAIPVKSRSIDTAMHLFAPFNAKEFARVLKPGGRLYSVVPAPEHLFELKELLYEKPYQNDTRYPGGSELTLAGKHLISHTVNIPQNDLKTLFSMTPYFYRTSESDKAKINRVDALKTTLAFMILKYKAE</sequence>
<dbReference type="Pfam" id="PF08241">
    <property type="entry name" value="Methyltransf_11"/>
    <property type="match status" value="1"/>
</dbReference>
<keyword evidence="1" id="KW-0862">Zinc</keyword>
<evidence type="ECO:0000256" key="2">
    <source>
        <dbReference type="PIRSR" id="PIRSR018249-2"/>
    </source>
</evidence>